<protein>
    <submittedName>
        <fullName evidence="2">Uncharacterized protein</fullName>
    </submittedName>
</protein>
<feature type="region of interest" description="Disordered" evidence="1">
    <location>
        <begin position="43"/>
        <end position="221"/>
    </location>
</feature>
<reference evidence="2" key="1">
    <citation type="submission" date="2017-07" db="EMBL/GenBank/DDBJ databases">
        <title>Taro Niue Genome Assembly and Annotation.</title>
        <authorList>
            <person name="Atibalentja N."/>
            <person name="Keating K."/>
            <person name="Fields C.J."/>
        </authorList>
    </citation>
    <scope>NUCLEOTIDE SEQUENCE</scope>
    <source>
        <strain evidence="2">Niue_2</strain>
        <tissue evidence="2">Leaf</tissue>
    </source>
</reference>
<proteinExistence type="predicted"/>
<feature type="compositionally biased region" description="Polar residues" evidence="1">
    <location>
        <begin position="43"/>
        <end position="63"/>
    </location>
</feature>
<dbReference type="Proteomes" id="UP000652761">
    <property type="component" value="Unassembled WGS sequence"/>
</dbReference>
<dbReference type="AlphaFoldDB" id="A0A843WQF5"/>
<accession>A0A843WQF5</accession>
<organism evidence="2 3">
    <name type="scientific">Colocasia esculenta</name>
    <name type="common">Wild taro</name>
    <name type="synonym">Arum esculentum</name>
    <dbReference type="NCBI Taxonomy" id="4460"/>
    <lineage>
        <taxon>Eukaryota</taxon>
        <taxon>Viridiplantae</taxon>
        <taxon>Streptophyta</taxon>
        <taxon>Embryophyta</taxon>
        <taxon>Tracheophyta</taxon>
        <taxon>Spermatophyta</taxon>
        <taxon>Magnoliopsida</taxon>
        <taxon>Liliopsida</taxon>
        <taxon>Araceae</taxon>
        <taxon>Aroideae</taxon>
        <taxon>Colocasieae</taxon>
        <taxon>Colocasia</taxon>
    </lineage>
</organism>
<evidence type="ECO:0000313" key="3">
    <source>
        <dbReference type="Proteomes" id="UP000652761"/>
    </source>
</evidence>
<sequence length="221" mass="24254">MSQIKVQVQKERCSPLGAYPEDMQKGHSQLTVQGALTLTTHTAGNAWQTSHHYDRPTTNSYDSESLPEESRGSTTKQWKQSKRLDHNPGQAKDDSRRTSGQHNAEASPRHTPAETKKLKEHRSDHVRPESHNTSTNISDLHEVGKEQPGVTTRDSEQPCEKQRLTTGTTTSDLHKVEGSQAEPTCTSDTPRGQGTTPTGATTNGTKERVTETAVGCLHKAP</sequence>
<feature type="compositionally biased region" description="Basic and acidic residues" evidence="1">
    <location>
        <begin position="82"/>
        <end position="97"/>
    </location>
</feature>
<gene>
    <name evidence="2" type="ORF">Taro_041625</name>
</gene>
<evidence type="ECO:0000256" key="1">
    <source>
        <dbReference type="SAM" id="MobiDB-lite"/>
    </source>
</evidence>
<keyword evidence="3" id="KW-1185">Reference proteome</keyword>
<feature type="compositionally biased region" description="Basic and acidic residues" evidence="1">
    <location>
        <begin position="107"/>
        <end position="130"/>
    </location>
</feature>
<comment type="caution">
    <text evidence="2">The sequence shown here is derived from an EMBL/GenBank/DDBJ whole genome shotgun (WGS) entry which is preliminary data.</text>
</comment>
<feature type="compositionally biased region" description="Basic and acidic residues" evidence="1">
    <location>
        <begin position="153"/>
        <end position="163"/>
    </location>
</feature>
<feature type="region of interest" description="Disordered" evidence="1">
    <location>
        <begin position="1"/>
        <end position="31"/>
    </location>
</feature>
<feature type="compositionally biased region" description="Low complexity" evidence="1">
    <location>
        <begin position="189"/>
        <end position="204"/>
    </location>
</feature>
<evidence type="ECO:0000313" key="2">
    <source>
        <dbReference type="EMBL" id="MQM08768.1"/>
    </source>
</evidence>
<dbReference type="EMBL" id="NMUH01004202">
    <property type="protein sequence ID" value="MQM08768.1"/>
    <property type="molecule type" value="Genomic_DNA"/>
</dbReference>
<name>A0A843WQF5_COLES</name>